<dbReference type="AlphaFoldDB" id="A0ABD2PGR1"/>
<evidence type="ECO:0000256" key="7">
    <source>
        <dbReference type="SAM" id="MobiDB-lite"/>
    </source>
</evidence>
<feature type="region of interest" description="Disordered" evidence="7">
    <location>
        <begin position="1"/>
        <end position="27"/>
    </location>
</feature>
<dbReference type="EMBL" id="JABFTP020000186">
    <property type="protein sequence ID" value="KAL3289982.1"/>
    <property type="molecule type" value="Genomic_DNA"/>
</dbReference>
<organism evidence="8 9">
    <name type="scientific">Cryptolaemus montrouzieri</name>
    <dbReference type="NCBI Taxonomy" id="559131"/>
    <lineage>
        <taxon>Eukaryota</taxon>
        <taxon>Metazoa</taxon>
        <taxon>Ecdysozoa</taxon>
        <taxon>Arthropoda</taxon>
        <taxon>Hexapoda</taxon>
        <taxon>Insecta</taxon>
        <taxon>Pterygota</taxon>
        <taxon>Neoptera</taxon>
        <taxon>Endopterygota</taxon>
        <taxon>Coleoptera</taxon>
        <taxon>Polyphaga</taxon>
        <taxon>Cucujiformia</taxon>
        <taxon>Coccinelloidea</taxon>
        <taxon>Coccinellidae</taxon>
        <taxon>Scymninae</taxon>
        <taxon>Scymnini</taxon>
        <taxon>Cryptolaemus</taxon>
    </lineage>
</organism>
<accession>A0ABD2PGR1</accession>
<feature type="transmembrane region" description="Helical" evidence="5">
    <location>
        <begin position="259"/>
        <end position="282"/>
    </location>
</feature>
<comment type="similarity">
    <text evidence="5">Belongs to the SCAMP family.</text>
</comment>
<dbReference type="PANTHER" id="PTHR10687">
    <property type="entry name" value="SECRETORY CARRIER-ASSOCIATED MEMBRANE PROTEIN SCAMP"/>
    <property type="match status" value="1"/>
</dbReference>
<feature type="transmembrane region" description="Helical" evidence="5">
    <location>
        <begin position="184"/>
        <end position="203"/>
    </location>
</feature>
<dbReference type="Pfam" id="PF04144">
    <property type="entry name" value="SCAMP"/>
    <property type="match status" value="1"/>
</dbReference>
<keyword evidence="2 5" id="KW-0812">Transmembrane</keyword>
<keyword evidence="4 5" id="KW-0472">Membrane</keyword>
<evidence type="ECO:0000256" key="5">
    <source>
        <dbReference type="RuleBase" id="RU363122"/>
    </source>
</evidence>
<evidence type="ECO:0000256" key="1">
    <source>
        <dbReference type="ARBA" id="ARBA00004141"/>
    </source>
</evidence>
<evidence type="ECO:0000256" key="6">
    <source>
        <dbReference type="SAM" id="Coils"/>
    </source>
</evidence>
<feature type="coiled-coil region" evidence="6">
    <location>
        <begin position="81"/>
        <end position="118"/>
    </location>
</feature>
<evidence type="ECO:0000313" key="8">
    <source>
        <dbReference type="EMBL" id="KAL3289982.1"/>
    </source>
</evidence>
<proteinExistence type="inferred from homology"/>
<sequence length="338" mass="38620">MSRFDENPFGDPTIDNPFDDPSVQQVTQNTSASLRIDDYNPFDKQGQNISGVGQTAGQNVGPAVMQPTQELPSYTKSGQNYMKTSLNTEELQKRQEELERKEQELARREEEMRQSQQYNVRRNNWPPLPEQCCFQPCFYQDIQVDIPLEFQKIVRQLYYLWLYHGIVMLLNVFGGIVLLDFQTIALGTIYVILFAPFSYLCWFRPAYKAFRSDSSFNFMVFFFIFFFQFIISVFQAVGIPGTIGIIQAIKTFDSPFIQILRGLLALIIAAGFGTAAAADLFLITKIHRMYRSTGASLAKAQEEFTSEFLRNQHVRGAASNVAAAAVQSQFSQRTNPRY</sequence>
<dbReference type="GO" id="GO:0016020">
    <property type="term" value="C:membrane"/>
    <property type="evidence" value="ECO:0007669"/>
    <property type="project" value="UniProtKB-SubCell"/>
</dbReference>
<protein>
    <recommendedName>
        <fullName evidence="5">Secretory carrier-associated membrane protein</fullName>
        <shortName evidence="5">Secretory carrier membrane protein</shortName>
    </recommendedName>
</protein>
<feature type="transmembrane region" description="Helical" evidence="5">
    <location>
        <begin position="157"/>
        <end position="178"/>
    </location>
</feature>
<evidence type="ECO:0000256" key="4">
    <source>
        <dbReference type="ARBA" id="ARBA00023136"/>
    </source>
</evidence>
<evidence type="ECO:0000313" key="9">
    <source>
        <dbReference type="Proteomes" id="UP001516400"/>
    </source>
</evidence>
<keyword evidence="9" id="KW-1185">Reference proteome</keyword>
<keyword evidence="6" id="KW-0175">Coiled coil</keyword>
<reference evidence="8 9" key="1">
    <citation type="journal article" date="2021" name="BMC Biol.">
        <title>Horizontally acquired antibacterial genes associated with adaptive radiation of ladybird beetles.</title>
        <authorList>
            <person name="Li H.S."/>
            <person name="Tang X.F."/>
            <person name="Huang Y.H."/>
            <person name="Xu Z.Y."/>
            <person name="Chen M.L."/>
            <person name="Du X.Y."/>
            <person name="Qiu B.Y."/>
            <person name="Chen P.T."/>
            <person name="Zhang W."/>
            <person name="Slipinski A."/>
            <person name="Escalona H.E."/>
            <person name="Waterhouse R.M."/>
            <person name="Zwick A."/>
            <person name="Pang H."/>
        </authorList>
    </citation>
    <scope>NUCLEOTIDE SEQUENCE [LARGE SCALE GENOMIC DNA]</scope>
    <source>
        <strain evidence="8">SYSU2018</strain>
    </source>
</reference>
<keyword evidence="3 5" id="KW-1133">Transmembrane helix</keyword>
<feature type="transmembrane region" description="Helical" evidence="5">
    <location>
        <begin position="215"/>
        <end position="239"/>
    </location>
</feature>
<dbReference type="Proteomes" id="UP001516400">
    <property type="component" value="Unassembled WGS sequence"/>
</dbReference>
<keyword evidence="5" id="KW-0813">Transport</keyword>
<evidence type="ECO:0000256" key="3">
    <source>
        <dbReference type="ARBA" id="ARBA00022989"/>
    </source>
</evidence>
<dbReference type="InterPro" id="IPR007273">
    <property type="entry name" value="SCAMP"/>
</dbReference>
<name>A0ABD2PGR1_9CUCU</name>
<dbReference type="PANTHER" id="PTHR10687:SF2">
    <property type="entry name" value="SECRETORY CARRIER-ASSOCIATED MEMBRANE PROTEIN"/>
    <property type="match status" value="1"/>
</dbReference>
<comment type="subcellular location">
    <subcellularLocation>
        <location evidence="1 5">Membrane</location>
        <topology evidence="1 5">Multi-pass membrane protein</topology>
    </subcellularLocation>
</comment>
<comment type="caution">
    <text evidence="8">The sequence shown here is derived from an EMBL/GenBank/DDBJ whole genome shotgun (WGS) entry which is preliminary data.</text>
</comment>
<evidence type="ECO:0000256" key="2">
    <source>
        <dbReference type="ARBA" id="ARBA00022692"/>
    </source>
</evidence>
<gene>
    <name evidence="8" type="ORF">HHI36_023363</name>
</gene>